<evidence type="ECO:0000256" key="3">
    <source>
        <dbReference type="SAM" id="SignalP"/>
    </source>
</evidence>
<keyword evidence="1" id="KW-0274">FAD</keyword>
<dbReference type="Gene3D" id="3.30.465.10">
    <property type="match status" value="1"/>
</dbReference>
<dbReference type="InterPro" id="IPR016169">
    <property type="entry name" value="FAD-bd_PCMH_sub2"/>
</dbReference>
<dbReference type="PIRSF" id="PIRSF000136">
    <property type="entry name" value="LGO_GLO"/>
    <property type="match status" value="1"/>
</dbReference>
<sequence length="464" mass="51502">MKNSYLQRQAYKNLTRRSFLASSLRAALFGAYAINSTAMAQSTPWRNWSGGLSCQPQGRYDISGEDQLVELLKRTTGPIRPVGSGHSFSPLVPTDGHLVVTDQLNGILEYDNKSMEATFGAGSRLGDLGAPLNEIGQGMLNLPDIDRQTVAGATATGTHGTGLNFNSLSGYITALRLITPNGDIKDIDASDGDLFDAARVNVGALGVVTQIRMQNRAAYKLKKREWTAPTEDILANFDELAAGHRHFEIFPLVYSDFSLVLQIDESEEPIGQTIIPAEEVTLADLRPLGIDAAPAEKLAMNNALAMNAQVSEAVDLSYKLLSNVRSNPFNEMEYSVPAEVGADCVREILKTIYDKAIDVAFPLEYRYVKPESPWLSMAYGDEPHATISIHRTAREDYRPYFDIIEPIFWKYGGRPHWGKIHSLGHTELSQLYPRYEDFIAIRESLDPNGRMLNEHLKKLFNVYV</sequence>
<dbReference type="GO" id="GO:0071949">
    <property type="term" value="F:FAD binding"/>
    <property type="evidence" value="ECO:0007669"/>
    <property type="project" value="InterPro"/>
</dbReference>
<dbReference type="InterPro" id="IPR036318">
    <property type="entry name" value="FAD-bd_PCMH-like_sf"/>
</dbReference>
<dbReference type="Gene3D" id="3.30.43.10">
    <property type="entry name" value="Uridine Diphospho-n-acetylenolpyruvylglucosamine Reductase, domain 2"/>
    <property type="match status" value="1"/>
</dbReference>
<reference evidence="5 6" key="1">
    <citation type="submission" date="2017-08" db="EMBL/GenBank/DDBJ databases">
        <title>Fine stratification of microbial communities through a metagenomic profile of the photic zone.</title>
        <authorList>
            <person name="Haro-Moreno J.M."/>
            <person name="Lopez-Perez M."/>
            <person name="De La Torre J."/>
            <person name="Picazo A."/>
            <person name="Camacho A."/>
            <person name="Rodriguez-Valera F."/>
        </authorList>
    </citation>
    <scope>NUCLEOTIDE SEQUENCE [LARGE SCALE GENOMIC DNA]</scope>
    <source>
        <strain evidence="5">MED-G28</strain>
    </source>
</reference>
<dbReference type="SUPFAM" id="SSF56176">
    <property type="entry name" value="FAD-binding/transporter-associated domain-like"/>
    <property type="match status" value="1"/>
</dbReference>
<dbReference type="Gene3D" id="1.10.45.10">
    <property type="entry name" value="Vanillyl-alcohol Oxidase, Chain A, domain 4"/>
    <property type="match status" value="1"/>
</dbReference>
<dbReference type="InterPro" id="IPR006094">
    <property type="entry name" value="Oxid_FAD_bind_N"/>
</dbReference>
<name>A0A2A5WEZ7_9GAMM</name>
<proteinExistence type="predicted"/>
<dbReference type="GO" id="GO:0016020">
    <property type="term" value="C:membrane"/>
    <property type="evidence" value="ECO:0007669"/>
    <property type="project" value="InterPro"/>
</dbReference>
<accession>A0A2A5WEZ7</accession>
<dbReference type="Proteomes" id="UP000219329">
    <property type="component" value="Unassembled WGS sequence"/>
</dbReference>
<dbReference type="EMBL" id="NTJZ01000002">
    <property type="protein sequence ID" value="PDH35090.1"/>
    <property type="molecule type" value="Genomic_DNA"/>
</dbReference>
<dbReference type="GO" id="GO:0003885">
    <property type="term" value="F:D-arabinono-1,4-lactone oxidase activity"/>
    <property type="evidence" value="ECO:0007669"/>
    <property type="project" value="InterPro"/>
</dbReference>
<dbReference type="Pfam" id="PF01565">
    <property type="entry name" value="FAD_binding_4"/>
    <property type="match status" value="1"/>
</dbReference>
<dbReference type="InterPro" id="IPR016167">
    <property type="entry name" value="FAD-bd_PCMH_sub1"/>
</dbReference>
<protein>
    <submittedName>
        <fullName evidence="5">FAD-linked oxidoreductase</fullName>
    </submittedName>
</protein>
<comment type="caution">
    <text evidence="5">The sequence shown here is derived from an EMBL/GenBank/DDBJ whole genome shotgun (WGS) entry which is preliminary data.</text>
</comment>
<organism evidence="5 6">
    <name type="scientific">OM182 bacterium MED-G28</name>
    <dbReference type="NCBI Taxonomy" id="1986256"/>
    <lineage>
        <taxon>Bacteria</taxon>
        <taxon>Pseudomonadati</taxon>
        <taxon>Pseudomonadota</taxon>
        <taxon>Gammaproteobacteria</taxon>
        <taxon>OMG group</taxon>
        <taxon>OM182 clade</taxon>
    </lineage>
</organism>
<keyword evidence="3" id="KW-0732">Signal</keyword>
<evidence type="ECO:0000313" key="6">
    <source>
        <dbReference type="Proteomes" id="UP000219329"/>
    </source>
</evidence>
<dbReference type="PANTHER" id="PTHR43762">
    <property type="entry name" value="L-GULONOLACTONE OXIDASE"/>
    <property type="match status" value="1"/>
</dbReference>
<dbReference type="NCBIfam" id="TIGR01679">
    <property type="entry name" value="bact_FAD_ox"/>
    <property type="match status" value="1"/>
</dbReference>
<dbReference type="PANTHER" id="PTHR43762:SF1">
    <property type="entry name" value="D-ARABINONO-1,4-LACTONE OXIDASE"/>
    <property type="match status" value="1"/>
</dbReference>
<evidence type="ECO:0000256" key="1">
    <source>
        <dbReference type="ARBA" id="ARBA00022827"/>
    </source>
</evidence>
<dbReference type="PROSITE" id="PS51387">
    <property type="entry name" value="FAD_PCMH"/>
    <property type="match status" value="1"/>
</dbReference>
<dbReference type="InterPro" id="IPR016171">
    <property type="entry name" value="Vanillyl_alc_oxidase_C-sub2"/>
</dbReference>
<gene>
    <name evidence="5" type="ORF">CNF02_03415</name>
</gene>
<feature type="domain" description="FAD-binding PCMH-type" evidence="4">
    <location>
        <begin position="52"/>
        <end position="218"/>
    </location>
</feature>
<keyword evidence="1" id="KW-0285">Flavoprotein</keyword>
<dbReference type="InterPro" id="IPR010031">
    <property type="entry name" value="FAD_lactone_oxidase-like"/>
</dbReference>
<evidence type="ECO:0000256" key="2">
    <source>
        <dbReference type="ARBA" id="ARBA00023002"/>
    </source>
</evidence>
<dbReference type="InterPro" id="IPR007173">
    <property type="entry name" value="ALO_C"/>
</dbReference>
<feature type="chain" id="PRO_5012585514" evidence="3">
    <location>
        <begin position="41"/>
        <end position="464"/>
    </location>
</feature>
<evidence type="ECO:0000259" key="4">
    <source>
        <dbReference type="PROSITE" id="PS51387"/>
    </source>
</evidence>
<keyword evidence="2" id="KW-0560">Oxidoreductase</keyword>
<dbReference type="Gene3D" id="3.30.70.2520">
    <property type="match status" value="1"/>
</dbReference>
<dbReference type="InterPro" id="IPR006311">
    <property type="entry name" value="TAT_signal"/>
</dbReference>
<dbReference type="AlphaFoldDB" id="A0A2A5WEZ7"/>
<dbReference type="Pfam" id="PF04030">
    <property type="entry name" value="ALO"/>
    <property type="match status" value="1"/>
</dbReference>
<feature type="signal peptide" evidence="3">
    <location>
        <begin position="1"/>
        <end position="40"/>
    </location>
</feature>
<evidence type="ECO:0000313" key="5">
    <source>
        <dbReference type="EMBL" id="PDH35090.1"/>
    </source>
</evidence>
<dbReference type="PROSITE" id="PS51318">
    <property type="entry name" value="TAT"/>
    <property type="match status" value="1"/>
</dbReference>
<dbReference type="InterPro" id="IPR016166">
    <property type="entry name" value="FAD-bd_PCMH"/>
</dbReference>